<dbReference type="SUPFAM" id="SSF51338">
    <property type="entry name" value="Composite domain of metallo-dependent hydrolases"/>
    <property type="match status" value="1"/>
</dbReference>
<dbReference type="EMBL" id="BAAARK010000006">
    <property type="protein sequence ID" value="GAA2657194.1"/>
    <property type="molecule type" value="Genomic_DNA"/>
</dbReference>
<protein>
    <submittedName>
        <fullName evidence="6">Amidohydrolase family protein</fullName>
    </submittedName>
</protein>
<evidence type="ECO:0000313" key="7">
    <source>
        <dbReference type="Proteomes" id="UP001500994"/>
    </source>
</evidence>
<keyword evidence="7" id="KW-1185">Reference proteome</keyword>
<name>A0ABN3RNR0_9ACTN</name>
<evidence type="ECO:0000313" key="6">
    <source>
        <dbReference type="EMBL" id="GAA2657194.1"/>
    </source>
</evidence>
<dbReference type="PANTHER" id="PTHR43135">
    <property type="entry name" value="ALPHA-D-RIBOSE 1-METHYLPHOSPHONATE 5-TRIPHOSPHATE DIPHOSPHATASE"/>
    <property type="match status" value="1"/>
</dbReference>
<accession>A0ABN3RNR0</accession>
<dbReference type="Pfam" id="PF01979">
    <property type="entry name" value="Amidohydro_1"/>
    <property type="match status" value="1"/>
</dbReference>
<evidence type="ECO:0000259" key="5">
    <source>
        <dbReference type="Pfam" id="PF22039"/>
    </source>
</evidence>
<keyword evidence="3" id="KW-0862">Zinc</keyword>
<proteinExistence type="predicted"/>
<dbReference type="InterPro" id="IPR051781">
    <property type="entry name" value="Metallo-dep_Hydrolase"/>
</dbReference>
<evidence type="ECO:0000256" key="2">
    <source>
        <dbReference type="ARBA" id="ARBA00022801"/>
    </source>
</evidence>
<dbReference type="Proteomes" id="UP001500994">
    <property type="component" value="Unassembled WGS sequence"/>
</dbReference>
<feature type="domain" description="Aminodeoxyfutalosine deaminase/Imidazolonepropionase-like composite" evidence="5">
    <location>
        <begin position="20"/>
        <end position="44"/>
    </location>
</feature>
<dbReference type="SUPFAM" id="SSF51556">
    <property type="entry name" value="Metallo-dependent hydrolases"/>
    <property type="match status" value="1"/>
</dbReference>
<feature type="domain" description="Amidohydrolase-related" evidence="4">
    <location>
        <begin position="55"/>
        <end position="381"/>
    </location>
</feature>
<keyword evidence="1" id="KW-0479">Metal-binding</keyword>
<dbReference type="Gene3D" id="3.20.20.140">
    <property type="entry name" value="Metal-dependent hydrolases"/>
    <property type="match status" value="1"/>
</dbReference>
<dbReference type="InterPro" id="IPR011059">
    <property type="entry name" value="Metal-dep_hydrolase_composite"/>
</dbReference>
<organism evidence="6 7">
    <name type="scientific">Streptomyces lunalinharesii</name>
    <dbReference type="NCBI Taxonomy" id="333384"/>
    <lineage>
        <taxon>Bacteria</taxon>
        <taxon>Bacillati</taxon>
        <taxon>Actinomycetota</taxon>
        <taxon>Actinomycetes</taxon>
        <taxon>Kitasatosporales</taxon>
        <taxon>Streptomycetaceae</taxon>
        <taxon>Streptomyces</taxon>
    </lineage>
</organism>
<dbReference type="InterPro" id="IPR006680">
    <property type="entry name" value="Amidohydro-rel"/>
</dbReference>
<sequence>MLITVGELLHGPVGERTTDAAVLVRDGKIAAVGPREAIVARAPASVARWDFPGGTLLPGLIDGHVHLSFDASAEPFTALLASEVPTPGLLSAMAGRAGQLLDCGVTTVRDLGDRGAAAIRLREAITAGRVRGPRILAAGSPLTPPGGHCWFLGGEVADEAQLRALVRRNAEAGADVIKVMASGGHITEGGAAMWESQFTTEQLAMVVDEAHRFGLPVAAHAHSAAAVASAVEAGVSTVEHCLWMDGPDGVDRRTAVARSMAARGIAVCGSLCGYDWRTKLARDGEAATRAFYDRLSWLDELGVALITGTDAGIPQAVFDDYVSMLELYAWLGFPAERVIELATVSTARALGLSGTTGRVAPGLDADLVVVDGDPRLDLSVLRAVRLVVARGEPHAVRGAEERA</sequence>
<dbReference type="Pfam" id="PF22039">
    <property type="entry name" value="HUTI_composite_bact"/>
    <property type="match status" value="1"/>
</dbReference>
<evidence type="ECO:0000256" key="3">
    <source>
        <dbReference type="ARBA" id="ARBA00022833"/>
    </source>
</evidence>
<keyword evidence="2" id="KW-0378">Hydrolase</keyword>
<dbReference type="Gene3D" id="2.30.40.10">
    <property type="entry name" value="Urease, subunit C, domain 1"/>
    <property type="match status" value="1"/>
</dbReference>
<comment type="caution">
    <text evidence="6">The sequence shown here is derived from an EMBL/GenBank/DDBJ whole genome shotgun (WGS) entry which is preliminary data.</text>
</comment>
<gene>
    <name evidence="6" type="ORF">GCM10009864_24280</name>
</gene>
<dbReference type="InterPro" id="IPR032466">
    <property type="entry name" value="Metal_Hydrolase"/>
</dbReference>
<dbReference type="InterPro" id="IPR054418">
    <property type="entry name" value="MQNX/HUTI_composite_N"/>
</dbReference>
<dbReference type="RefSeq" id="WP_344575122.1">
    <property type="nucleotide sequence ID" value="NZ_BAAARK010000006.1"/>
</dbReference>
<evidence type="ECO:0000256" key="1">
    <source>
        <dbReference type="ARBA" id="ARBA00022723"/>
    </source>
</evidence>
<reference evidence="6 7" key="1">
    <citation type="journal article" date="2019" name="Int. J. Syst. Evol. Microbiol.">
        <title>The Global Catalogue of Microorganisms (GCM) 10K type strain sequencing project: providing services to taxonomists for standard genome sequencing and annotation.</title>
        <authorList>
            <consortium name="The Broad Institute Genomics Platform"/>
            <consortium name="The Broad Institute Genome Sequencing Center for Infectious Disease"/>
            <person name="Wu L."/>
            <person name="Ma J."/>
        </authorList>
    </citation>
    <scope>NUCLEOTIDE SEQUENCE [LARGE SCALE GENOMIC DNA]</scope>
    <source>
        <strain evidence="6 7">JCM 16374</strain>
    </source>
</reference>
<dbReference type="PANTHER" id="PTHR43135:SF3">
    <property type="entry name" value="ALPHA-D-RIBOSE 1-METHYLPHOSPHONATE 5-TRIPHOSPHATE DIPHOSPHATASE"/>
    <property type="match status" value="1"/>
</dbReference>
<evidence type="ECO:0000259" key="4">
    <source>
        <dbReference type="Pfam" id="PF01979"/>
    </source>
</evidence>